<gene>
    <name evidence="1" type="ORF">IAB37_04415</name>
</gene>
<reference evidence="1" key="1">
    <citation type="submission" date="2020-10" db="EMBL/GenBank/DDBJ databases">
        <authorList>
            <person name="Gilroy R."/>
        </authorList>
    </citation>
    <scope>NUCLEOTIDE SEQUENCE</scope>
    <source>
        <strain evidence="1">CHK189-12415</strain>
    </source>
</reference>
<organism evidence="1 2">
    <name type="scientific">Candidatus Faecivivens stercoravium</name>
    <dbReference type="NCBI Taxonomy" id="2840803"/>
    <lineage>
        <taxon>Bacteria</taxon>
        <taxon>Bacillati</taxon>
        <taxon>Bacillota</taxon>
        <taxon>Clostridia</taxon>
        <taxon>Eubacteriales</taxon>
        <taxon>Oscillospiraceae</taxon>
        <taxon>Oscillospiraceae incertae sedis</taxon>
        <taxon>Candidatus Faecivivens</taxon>
    </lineage>
</organism>
<proteinExistence type="predicted"/>
<dbReference type="EMBL" id="DVHA01000143">
    <property type="protein sequence ID" value="HIR60799.1"/>
    <property type="molecule type" value="Genomic_DNA"/>
</dbReference>
<dbReference type="Proteomes" id="UP000824241">
    <property type="component" value="Unassembled WGS sequence"/>
</dbReference>
<protein>
    <submittedName>
        <fullName evidence="1">ATPase</fullName>
    </submittedName>
</protein>
<accession>A0A9D1DXU9</accession>
<dbReference type="AlphaFoldDB" id="A0A9D1DXU9"/>
<comment type="caution">
    <text evidence="1">The sequence shown here is derived from an EMBL/GenBank/DDBJ whole genome shotgun (WGS) entry which is preliminary data.</text>
</comment>
<evidence type="ECO:0000313" key="1">
    <source>
        <dbReference type="EMBL" id="HIR60799.1"/>
    </source>
</evidence>
<sequence length="153" mass="17653">MEKMDNTVDSILGMMEGIVDSAKIFPMTHGKVLIDQEQFLDMLADLRSQLPRELEDARRIVADRSNILETAKKEAEMTTRVAEERARKLVDHDEIVKQAQMKANEIMSTAQLQSRELKKAAMEYADSMLAQVDEQLNKSLIEVRQRRQSFRSR</sequence>
<reference evidence="1" key="2">
    <citation type="journal article" date="2021" name="PeerJ">
        <title>Extensive microbial diversity within the chicken gut microbiome revealed by metagenomics and culture.</title>
        <authorList>
            <person name="Gilroy R."/>
            <person name="Ravi A."/>
            <person name="Getino M."/>
            <person name="Pursley I."/>
            <person name="Horton D.L."/>
            <person name="Alikhan N.F."/>
            <person name="Baker D."/>
            <person name="Gharbi K."/>
            <person name="Hall N."/>
            <person name="Watson M."/>
            <person name="Adriaenssens E.M."/>
            <person name="Foster-Nyarko E."/>
            <person name="Jarju S."/>
            <person name="Secka A."/>
            <person name="Antonio M."/>
            <person name="Oren A."/>
            <person name="Chaudhuri R.R."/>
            <person name="La Ragione R."/>
            <person name="Hildebrand F."/>
            <person name="Pallen M.J."/>
        </authorList>
    </citation>
    <scope>NUCLEOTIDE SEQUENCE</scope>
    <source>
        <strain evidence="1">CHK189-12415</strain>
    </source>
</reference>
<name>A0A9D1DXU9_9FIRM</name>
<evidence type="ECO:0000313" key="2">
    <source>
        <dbReference type="Proteomes" id="UP000824241"/>
    </source>
</evidence>